<comment type="similarity">
    <text evidence="7">Belongs to the binding-protein-dependent transport system permease family.</text>
</comment>
<feature type="transmembrane region" description="Helical" evidence="7">
    <location>
        <begin position="7"/>
        <end position="30"/>
    </location>
</feature>
<keyword evidence="12" id="KW-1185">Reference proteome</keyword>
<feature type="transmembrane region" description="Helical" evidence="7">
    <location>
        <begin position="257"/>
        <end position="279"/>
    </location>
</feature>
<evidence type="ECO:0000256" key="4">
    <source>
        <dbReference type="ARBA" id="ARBA00022692"/>
    </source>
</evidence>
<evidence type="ECO:0000256" key="7">
    <source>
        <dbReference type="RuleBase" id="RU363032"/>
    </source>
</evidence>
<dbReference type="InterPro" id="IPR035906">
    <property type="entry name" value="MetI-like_sf"/>
</dbReference>
<feature type="transmembrane region" description="Helical" evidence="7">
    <location>
        <begin position="103"/>
        <end position="127"/>
    </location>
</feature>
<keyword evidence="4 7" id="KW-0812">Transmembrane</keyword>
<evidence type="ECO:0000256" key="5">
    <source>
        <dbReference type="ARBA" id="ARBA00022989"/>
    </source>
</evidence>
<dbReference type="PROSITE" id="PS50928">
    <property type="entry name" value="ABC_TM1"/>
    <property type="match status" value="1"/>
</dbReference>
<dbReference type="EMBL" id="JAFMNU010000002">
    <property type="protein sequence ID" value="MBO0623125.1"/>
    <property type="molecule type" value="Genomic_DNA"/>
</dbReference>
<dbReference type="Proteomes" id="UP000317536">
    <property type="component" value="Unassembled WGS sequence"/>
</dbReference>
<evidence type="ECO:0000256" key="2">
    <source>
        <dbReference type="ARBA" id="ARBA00022448"/>
    </source>
</evidence>
<name>A0A556RA52_9BIFI</name>
<dbReference type="CDD" id="cd06261">
    <property type="entry name" value="TM_PBP2"/>
    <property type="match status" value="1"/>
</dbReference>
<keyword evidence="3" id="KW-1003">Cell membrane</keyword>
<dbReference type="Gene3D" id="1.10.3720.10">
    <property type="entry name" value="MetI-like"/>
    <property type="match status" value="1"/>
</dbReference>
<evidence type="ECO:0000313" key="10">
    <source>
        <dbReference type="EMBL" id="TSJ85761.1"/>
    </source>
</evidence>
<keyword evidence="2 7" id="KW-0813">Transport</keyword>
<dbReference type="GO" id="GO:0055085">
    <property type="term" value="P:transmembrane transport"/>
    <property type="evidence" value="ECO:0007669"/>
    <property type="project" value="InterPro"/>
</dbReference>
<comment type="caution">
    <text evidence="10">The sequence shown here is derived from an EMBL/GenBank/DDBJ whole genome shotgun (WGS) entry which is preliminary data.</text>
</comment>
<proteinExistence type="inferred from homology"/>
<keyword evidence="5 7" id="KW-1133">Transmembrane helix</keyword>
<gene>
    <name evidence="10" type="ORF">FPK29_05255</name>
    <name evidence="9" type="ORF">J1F30_01880</name>
</gene>
<dbReference type="PANTHER" id="PTHR43005:SF1">
    <property type="entry name" value="SPERMIDINE_PUTRESCINE TRANSPORT SYSTEM PERMEASE PROTEIN"/>
    <property type="match status" value="1"/>
</dbReference>
<dbReference type="PANTHER" id="PTHR43005">
    <property type="entry name" value="BLR7065 PROTEIN"/>
    <property type="match status" value="1"/>
</dbReference>
<dbReference type="Pfam" id="PF00528">
    <property type="entry name" value="BPD_transp_1"/>
    <property type="match status" value="1"/>
</dbReference>
<reference evidence="10 11" key="1">
    <citation type="submission" date="2019-07" db="EMBL/GenBank/DDBJ databases">
        <title>Bifidobacterium asteroides genomes.</title>
        <authorList>
            <person name="Zheng H."/>
        </authorList>
    </citation>
    <scope>NUCLEOTIDE SEQUENCE [LARGE SCALE GENOMIC DNA]</scope>
    <source>
        <strain evidence="10 11">W8111</strain>
    </source>
</reference>
<dbReference type="InterPro" id="IPR000515">
    <property type="entry name" value="MetI-like"/>
</dbReference>
<evidence type="ECO:0000256" key="6">
    <source>
        <dbReference type="ARBA" id="ARBA00023136"/>
    </source>
</evidence>
<sequence length="291" mass="31603">MHTAKRYWTVLPAIVLMAVFMLGPIIWAFYGSLTNVSLSGPTATAPAFVGMKNYSHLFTDPSFPRSVWLTVIFVVVSAIIAQNFLGLALAVLLQRANKIAGKFVSTAVVAAWVMPEMVAGFACYAFFSKEGTLNQILSLFGVHGSEWLYLFPMFAVILANIWRGTAFSMMNYQAAIGEVDRSLTEAAVVDGANAWQVFIHITVPVIKQTIVTNLMLITLQTMSAFTLIFVMTSGGPGDKSTTLPVFAYKVAFKFGDIGYGCAIAVVMLFIGAIFGIVYVNALKDEKGVTNE</sequence>
<feature type="transmembrane region" description="Helical" evidence="7">
    <location>
        <begin position="67"/>
        <end position="91"/>
    </location>
</feature>
<dbReference type="SUPFAM" id="SSF161098">
    <property type="entry name" value="MetI-like"/>
    <property type="match status" value="1"/>
</dbReference>
<organism evidence="10 11">
    <name type="scientific">Bifidobacterium asteroides</name>
    <dbReference type="NCBI Taxonomy" id="1684"/>
    <lineage>
        <taxon>Bacteria</taxon>
        <taxon>Bacillati</taxon>
        <taxon>Actinomycetota</taxon>
        <taxon>Actinomycetes</taxon>
        <taxon>Bifidobacteriales</taxon>
        <taxon>Bifidobacteriaceae</taxon>
        <taxon>Bifidobacterium</taxon>
    </lineage>
</organism>
<evidence type="ECO:0000256" key="1">
    <source>
        <dbReference type="ARBA" id="ARBA00004651"/>
    </source>
</evidence>
<evidence type="ECO:0000313" key="11">
    <source>
        <dbReference type="Proteomes" id="UP000317536"/>
    </source>
</evidence>
<reference evidence="9" key="2">
    <citation type="submission" date="2021-03" db="EMBL/GenBank/DDBJ databases">
        <title>Genome sequence of Bifidobacterium asteroides strain wkB204 isolated from a honey bee gut.</title>
        <authorList>
            <person name="Motta E.V.S."/>
            <person name="Kwong W.K."/>
            <person name="Moran N.A."/>
        </authorList>
    </citation>
    <scope>NUCLEOTIDE SEQUENCE</scope>
    <source>
        <strain evidence="9">WkB204</strain>
    </source>
</reference>
<dbReference type="EMBL" id="VMHJ01000002">
    <property type="protein sequence ID" value="TSJ85761.1"/>
    <property type="molecule type" value="Genomic_DNA"/>
</dbReference>
<evidence type="ECO:0000259" key="8">
    <source>
        <dbReference type="PROSITE" id="PS50928"/>
    </source>
</evidence>
<feature type="domain" description="ABC transmembrane type-1" evidence="8">
    <location>
        <begin position="68"/>
        <end position="278"/>
    </location>
</feature>
<dbReference type="AlphaFoldDB" id="A0A556RA52"/>
<protein>
    <submittedName>
        <fullName evidence="10">Sugar ABC transporter permease</fullName>
    </submittedName>
</protein>
<feature type="transmembrane region" description="Helical" evidence="7">
    <location>
        <begin position="147"/>
        <end position="163"/>
    </location>
</feature>
<keyword evidence="6 7" id="KW-0472">Membrane</keyword>
<feature type="transmembrane region" description="Helical" evidence="7">
    <location>
        <begin position="214"/>
        <end position="237"/>
    </location>
</feature>
<evidence type="ECO:0000256" key="3">
    <source>
        <dbReference type="ARBA" id="ARBA00022475"/>
    </source>
</evidence>
<comment type="subcellular location">
    <subcellularLocation>
        <location evidence="1 7">Cell membrane</location>
        <topology evidence="1 7">Multi-pass membrane protein</topology>
    </subcellularLocation>
</comment>
<dbReference type="GO" id="GO:0005886">
    <property type="term" value="C:plasma membrane"/>
    <property type="evidence" value="ECO:0007669"/>
    <property type="project" value="UniProtKB-SubCell"/>
</dbReference>
<evidence type="ECO:0000313" key="12">
    <source>
        <dbReference type="Proteomes" id="UP000664299"/>
    </source>
</evidence>
<evidence type="ECO:0000313" key="9">
    <source>
        <dbReference type="EMBL" id="MBO0623125.1"/>
    </source>
</evidence>
<dbReference type="Proteomes" id="UP000664299">
    <property type="component" value="Unassembled WGS sequence"/>
</dbReference>
<accession>A0A556RA52</accession>